<evidence type="ECO:0000313" key="1">
    <source>
        <dbReference type="EMBL" id="KAB7576140.1"/>
    </source>
</evidence>
<organism evidence="1 2">
    <name type="scientific">Enterococcus faecium</name>
    <name type="common">Streptococcus faecium</name>
    <dbReference type="NCBI Taxonomy" id="1352"/>
    <lineage>
        <taxon>Bacteria</taxon>
        <taxon>Bacillati</taxon>
        <taxon>Bacillota</taxon>
        <taxon>Bacilli</taxon>
        <taxon>Lactobacillales</taxon>
        <taxon>Enterococcaceae</taxon>
        <taxon>Enterococcus</taxon>
    </lineage>
</organism>
<gene>
    <name evidence="1" type="ORF">GBM73_01885</name>
</gene>
<reference evidence="1 2" key="1">
    <citation type="submission" date="2019-10" db="EMBL/GenBank/DDBJ databases">
        <title>Evolutionary dynamics of vancomycin-resistant Enterococcus faecium during gastrointestinal tract colonization and bloodstream infection in immunocompromised pediatric patients.</title>
        <authorList>
            <person name="Chilambi G.S."/>
            <person name="Nordstrom H.R."/>
            <person name="Evans D.R."/>
            <person name="Ferrolino J."/>
            <person name="Hayden R.T."/>
            <person name="Maron G.M."/>
            <person name="Vo A.N."/>
            <person name="Gilmore M.S."/>
            <person name="Wolf J."/>
            <person name="Rosch J.W."/>
            <person name="Van Tyne D."/>
        </authorList>
    </citation>
    <scope>NUCLEOTIDE SEQUENCE [LARGE SCALE GENOMIC DNA]</scope>
    <source>
        <strain evidence="1 2">VRECG27</strain>
    </source>
</reference>
<proteinExistence type="predicted"/>
<name>A0A7V7Y2U5_ENTFC</name>
<dbReference type="RefSeq" id="WP_002353548.1">
    <property type="nucleotide sequence ID" value="NZ_CP012447.1"/>
</dbReference>
<dbReference type="AlphaFoldDB" id="A0A7V7Y2U5"/>
<dbReference type="Proteomes" id="UP000469871">
    <property type="component" value="Unassembled WGS sequence"/>
</dbReference>
<sequence length="112" mass="12720">MKRIVKIFGILGVFLIGLSTFVSAGISVDASETNNFLVKQQETEINIIQNNLATHKDSKGNRLVYIIDESDLKSSLDRINSEITVSEIQQYLNEFNRSIQKKWPWMANRSAS</sequence>
<protein>
    <submittedName>
        <fullName evidence="1">Uncharacterized protein</fullName>
    </submittedName>
</protein>
<evidence type="ECO:0000313" key="2">
    <source>
        <dbReference type="Proteomes" id="UP000469871"/>
    </source>
</evidence>
<accession>A0A7V7Y2U5</accession>
<dbReference type="EMBL" id="WEFP01000001">
    <property type="protein sequence ID" value="KAB7576140.1"/>
    <property type="molecule type" value="Genomic_DNA"/>
</dbReference>
<comment type="caution">
    <text evidence="1">The sequence shown here is derived from an EMBL/GenBank/DDBJ whole genome shotgun (WGS) entry which is preliminary data.</text>
</comment>